<dbReference type="PANTHER" id="PTHR48043">
    <property type="entry name" value="EG:EG0003.4 PROTEIN-RELATED"/>
    <property type="match status" value="1"/>
</dbReference>
<evidence type="ECO:0000256" key="2">
    <source>
        <dbReference type="ARBA" id="ARBA00022676"/>
    </source>
</evidence>
<dbReference type="GO" id="GO:0015020">
    <property type="term" value="F:glucuronosyltransferase activity"/>
    <property type="evidence" value="ECO:0007669"/>
    <property type="project" value="UniProtKB-EC"/>
</dbReference>
<dbReference type="FunFam" id="3.40.50.2000:FF:000021">
    <property type="entry name" value="UDP-glucuronosyltransferase"/>
    <property type="match status" value="1"/>
</dbReference>
<name>A0A9N8KYG1_CHRIL</name>
<dbReference type="Gene3D" id="3.40.50.2000">
    <property type="entry name" value="Glycogen Phosphorylase B"/>
    <property type="match status" value="2"/>
</dbReference>
<comment type="similarity">
    <text evidence="1 4">Belongs to the UDP-glycosyltransferase family.</text>
</comment>
<keyword evidence="3 4" id="KW-0808">Transferase</keyword>
<dbReference type="PROSITE" id="PS00375">
    <property type="entry name" value="UDPGT"/>
    <property type="match status" value="1"/>
</dbReference>
<evidence type="ECO:0000256" key="4">
    <source>
        <dbReference type="RuleBase" id="RU003718"/>
    </source>
</evidence>
<evidence type="ECO:0000256" key="3">
    <source>
        <dbReference type="ARBA" id="ARBA00022679"/>
    </source>
</evidence>
<dbReference type="CDD" id="cd03784">
    <property type="entry name" value="GT1_Gtf-like"/>
    <property type="match status" value="1"/>
</dbReference>
<keyword evidence="5" id="KW-0732">Signal</keyword>
<comment type="subcellular location">
    <subcellularLocation>
        <location evidence="5">Membrane</location>
        <topology evidence="5">Single-pass membrane protein</topology>
    </subcellularLocation>
</comment>
<dbReference type="AlphaFoldDB" id="A0A9N8KYG1"/>
<dbReference type="SUPFAM" id="SSF53756">
    <property type="entry name" value="UDP-Glycosyltransferase/glycogen phosphorylase"/>
    <property type="match status" value="1"/>
</dbReference>
<evidence type="ECO:0000256" key="1">
    <source>
        <dbReference type="ARBA" id="ARBA00009995"/>
    </source>
</evidence>
<evidence type="ECO:0000313" key="7">
    <source>
        <dbReference type="Proteomes" id="UP001154114"/>
    </source>
</evidence>
<evidence type="ECO:0000313" key="6">
    <source>
        <dbReference type="EMBL" id="CAD0205783.1"/>
    </source>
</evidence>
<dbReference type="InterPro" id="IPR002213">
    <property type="entry name" value="UDP_glucos_trans"/>
</dbReference>
<dbReference type="InterPro" id="IPR035595">
    <property type="entry name" value="UDP_glycos_trans_CS"/>
</dbReference>
<sequence length="520" mass="59405">MGIVLYFLTCYFLFISTNEAARILVVVPTPSVSHQVVFRPVTQELAKRGHDVTVITTDPAFPKGGAPANLTEIDVHDISYRTWRENLMVYTQGSQVGLYNQIKTIVDIGVQVFEDQFKDENVQRLINDKSQKFDLIIVEALSRLALGYQYFYDAPLVLMSSFGGTFENFEAVGAPSHPLLYPTLIRQRINNLSKWEKIKETYQLTKIETMILDSVTEDEKLLRKLFGPEIPPVKELLKRVEMLFLNENPVFSGIRPVPPNLIYMGGIHQHPVKELPEDLKSYLDSSKNGVIYISFGTNVDPTLLPPERIQVLVQAVSQLPYDVLWKWNGDELPGRTANIRISKWLPQSDLLRHPKIKVFVTQGGLQSTDESITAGVPLIGLPMLVDQWYNVERYETHKIGFNLDIETLTTEKFKNTLLEVIENDSYRQNIVRLNKLMRDQPQTPLERTIWWLEHLLRHGSAKHLRSPAANISWAEYLELELVLTLLAGLLTAISLVVLGIYWLYKSFVKTSVTDSKVKRS</sequence>
<keyword evidence="5" id="KW-0472">Membrane</keyword>
<dbReference type="GO" id="GO:0016020">
    <property type="term" value="C:membrane"/>
    <property type="evidence" value="ECO:0007669"/>
    <property type="project" value="UniProtKB-SubCell"/>
</dbReference>
<proteinExistence type="inferred from homology"/>
<feature type="signal peptide" evidence="5">
    <location>
        <begin position="1"/>
        <end position="20"/>
    </location>
</feature>
<keyword evidence="5" id="KW-0812">Transmembrane</keyword>
<feature type="chain" id="PRO_5040543687" description="UDP-glucuronosyltransferase" evidence="5">
    <location>
        <begin position="21"/>
        <end position="520"/>
    </location>
</feature>
<dbReference type="EC" id="2.4.1.17" evidence="5"/>
<gene>
    <name evidence="6" type="ORF">CINC_LOCUS8082</name>
</gene>
<dbReference type="InterPro" id="IPR050271">
    <property type="entry name" value="UDP-glycosyltransferase"/>
</dbReference>
<dbReference type="Pfam" id="PF00201">
    <property type="entry name" value="UDPGT"/>
    <property type="match status" value="1"/>
</dbReference>
<evidence type="ECO:0000256" key="5">
    <source>
        <dbReference type="RuleBase" id="RU362059"/>
    </source>
</evidence>
<reference evidence="6" key="1">
    <citation type="submission" date="2021-12" db="EMBL/GenBank/DDBJ databases">
        <authorList>
            <person name="King R."/>
        </authorList>
    </citation>
    <scope>NUCLEOTIDE SEQUENCE</scope>
</reference>
<keyword evidence="7" id="KW-1185">Reference proteome</keyword>
<organism evidence="6 7">
    <name type="scientific">Chrysodeixis includens</name>
    <name type="common">Soybean looper</name>
    <name type="synonym">Pseudoplusia includens</name>
    <dbReference type="NCBI Taxonomy" id="689277"/>
    <lineage>
        <taxon>Eukaryota</taxon>
        <taxon>Metazoa</taxon>
        <taxon>Ecdysozoa</taxon>
        <taxon>Arthropoda</taxon>
        <taxon>Hexapoda</taxon>
        <taxon>Insecta</taxon>
        <taxon>Pterygota</taxon>
        <taxon>Neoptera</taxon>
        <taxon>Endopterygota</taxon>
        <taxon>Lepidoptera</taxon>
        <taxon>Glossata</taxon>
        <taxon>Ditrysia</taxon>
        <taxon>Noctuoidea</taxon>
        <taxon>Noctuidae</taxon>
        <taxon>Plusiinae</taxon>
        <taxon>Chrysodeixis</taxon>
    </lineage>
</organism>
<accession>A0A9N8KYG1</accession>
<comment type="catalytic activity">
    <reaction evidence="5">
        <text>glucuronate acceptor + UDP-alpha-D-glucuronate = acceptor beta-D-glucuronoside + UDP + H(+)</text>
        <dbReference type="Rhea" id="RHEA:21032"/>
        <dbReference type="ChEBI" id="CHEBI:15378"/>
        <dbReference type="ChEBI" id="CHEBI:58052"/>
        <dbReference type="ChEBI" id="CHEBI:58223"/>
        <dbReference type="ChEBI" id="CHEBI:132367"/>
        <dbReference type="ChEBI" id="CHEBI:132368"/>
        <dbReference type="EC" id="2.4.1.17"/>
    </reaction>
</comment>
<keyword evidence="2 4" id="KW-0328">Glycosyltransferase</keyword>
<dbReference type="Proteomes" id="UP001154114">
    <property type="component" value="Chromosome 25"/>
</dbReference>
<feature type="transmembrane region" description="Helical" evidence="5">
    <location>
        <begin position="481"/>
        <end position="504"/>
    </location>
</feature>
<dbReference type="EMBL" id="LR824028">
    <property type="protein sequence ID" value="CAD0205783.1"/>
    <property type="molecule type" value="Genomic_DNA"/>
</dbReference>
<dbReference type="OrthoDB" id="5835829at2759"/>
<protein>
    <recommendedName>
        <fullName evidence="5">UDP-glucuronosyltransferase</fullName>
        <ecNumber evidence="5">2.4.1.17</ecNumber>
    </recommendedName>
</protein>
<keyword evidence="5" id="KW-1133">Transmembrane helix</keyword>
<dbReference type="PANTHER" id="PTHR48043:SF159">
    <property type="entry name" value="EG:EG0003.4 PROTEIN-RELATED"/>
    <property type="match status" value="1"/>
</dbReference>